<evidence type="ECO:0000313" key="9">
    <source>
        <dbReference type="Proteomes" id="UP000318825"/>
    </source>
</evidence>
<feature type="region of interest" description="Disordered" evidence="5">
    <location>
        <begin position="68"/>
        <end position="88"/>
    </location>
</feature>
<feature type="region of interest" description="Disordered" evidence="5">
    <location>
        <begin position="276"/>
        <end position="295"/>
    </location>
</feature>
<protein>
    <recommendedName>
        <fullName evidence="7">Cytochrome c domain-containing protein</fullName>
    </recommendedName>
</protein>
<dbReference type="RefSeq" id="WP_141382079.1">
    <property type="nucleotide sequence ID" value="NZ_BJNF01000006.1"/>
</dbReference>
<keyword evidence="1 4" id="KW-0349">Heme</keyword>
<keyword evidence="3 4" id="KW-0408">Iron</keyword>
<evidence type="ECO:0000256" key="2">
    <source>
        <dbReference type="ARBA" id="ARBA00022723"/>
    </source>
</evidence>
<reference evidence="8 9" key="1">
    <citation type="submission" date="2019-06" db="EMBL/GenBank/DDBJ databases">
        <title>Whole genome shotgun sequence of Nitrobacter winogradskyi NBRC 14297.</title>
        <authorList>
            <person name="Hosoyama A."/>
            <person name="Uohara A."/>
            <person name="Ohji S."/>
            <person name="Ichikawa N."/>
        </authorList>
    </citation>
    <scope>NUCLEOTIDE SEQUENCE [LARGE SCALE GENOMIC DNA]</scope>
    <source>
        <strain evidence="8 9">NBRC 14297</strain>
    </source>
</reference>
<dbReference type="EMBL" id="BJNF01000006">
    <property type="protein sequence ID" value="GEC14443.1"/>
    <property type="molecule type" value="Genomic_DNA"/>
</dbReference>
<dbReference type="GO" id="GO:0046872">
    <property type="term" value="F:metal ion binding"/>
    <property type="evidence" value="ECO:0007669"/>
    <property type="project" value="UniProtKB-KW"/>
</dbReference>
<dbReference type="InterPro" id="IPR036909">
    <property type="entry name" value="Cyt_c-like_dom_sf"/>
</dbReference>
<proteinExistence type="predicted"/>
<evidence type="ECO:0000259" key="7">
    <source>
        <dbReference type="PROSITE" id="PS51007"/>
    </source>
</evidence>
<feature type="signal peptide" evidence="6">
    <location>
        <begin position="1"/>
        <end position="26"/>
    </location>
</feature>
<evidence type="ECO:0000256" key="1">
    <source>
        <dbReference type="ARBA" id="ARBA00022617"/>
    </source>
</evidence>
<evidence type="ECO:0000256" key="3">
    <source>
        <dbReference type="ARBA" id="ARBA00023004"/>
    </source>
</evidence>
<evidence type="ECO:0000256" key="5">
    <source>
        <dbReference type="SAM" id="MobiDB-lite"/>
    </source>
</evidence>
<sequence>MRFFRPFDSRLALAIVLSLCAPATWADDAGRALYHGYLADAPTARIAGVERPGLSCAGCHGYNAAGGGEGRSRVPPIDGATLASPTPGRPAYDAGTFRAAVSQGHASDGRTLSLAMPRFDLSPSQSDSLWEYLAHIAEEDRGGVSADQIRIVVPAMTGNPADAARLRDELERQWAARGISTIHGRRVLFTVAPVESLASGDPARTAAFFLAIGPQLDDGGHVLDKLQRSGLPILGPRGHLPIKLPRTIVSVRASRDQVMDALLRLASPTTTVVIDAPSRGESTRPPGAITPQDAMPPHSKRIVLAVGAAQARSFVRMNQQNLKGRTVIAPLDTMSEDPDLIEDLLRQGTDVIAAKPAGDWSDPVAYASPLVAVLEAALVTVGRPLTRTRFLDAVASVHVQCAGWPDLDYRRLPKNGTELVEFTRITR</sequence>
<dbReference type="SUPFAM" id="SSF46626">
    <property type="entry name" value="Cytochrome c"/>
    <property type="match status" value="1"/>
</dbReference>
<gene>
    <name evidence="8" type="ORF">NWI01_03350</name>
</gene>
<dbReference type="OrthoDB" id="8438486at2"/>
<evidence type="ECO:0000256" key="4">
    <source>
        <dbReference type="PROSITE-ProRule" id="PRU00433"/>
    </source>
</evidence>
<dbReference type="PROSITE" id="PS51007">
    <property type="entry name" value="CYTC"/>
    <property type="match status" value="1"/>
</dbReference>
<organism evidence="8 9">
    <name type="scientific">Nitrobacter winogradskyi</name>
    <name type="common">Nitrobacter agilis</name>
    <dbReference type="NCBI Taxonomy" id="913"/>
    <lineage>
        <taxon>Bacteria</taxon>
        <taxon>Pseudomonadati</taxon>
        <taxon>Pseudomonadota</taxon>
        <taxon>Alphaproteobacteria</taxon>
        <taxon>Hyphomicrobiales</taxon>
        <taxon>Nitrobacteraceae</taxon>
        <taxon>Nitrobacter</taxon>
    </lineage>
</organism>
<dbReference type="Gene3D" id="1.10.760.10">
    <property type="entry name" value="Cytochrome c-like domain"/>
    <property type="match status" value="1"/>
</dbReference>
<accession>A0A4Y3W632</accession>
<dbReference type="InterPro" id="IPR009056">
    <property type="entry name" value="Cyt_c-like_dom"/>
</dbReference>
<name>A0A4Y3W632_NITWI</name>
<comment type="caution">
    <text evidence="8">The sequence shown here is derived from an EMBL/GenBank/DDBJ whole genome shotgun (WGS) entry which is preliminary data.</text>
</comment>
<feature type="chain" id="PRO_5021454621" description="Cytochrome c domain-containing protein" evidence="6">
    <location>
        <begin position="27"/>
        <end position="427"/>
    </location>
</feature>
<dbReference type="Proteomes" id="UP000318825">
    <property type="component" value="Unassembled WGS sequence"/>
</dbReference>
<evidence type="ECO:0000313" key="8">
    <source>
        <dbReference type="EMBL" id="GEC14443.1"/>
    </source>
</evidence>
<keyword evidence="2 4" id="KW-0479">Metal-binding</keyword>
<feature type="domain" description="Cytochrome c" evidence="7">
    <location>
        <begin position="25"/>
        <end position="137"/>
    </location>
</feature>
<dbReference type="GO" id="GO:0009055">
    <property type="term" value="F:electron transfer activity"/>
    <property type="evidence" value="ECO:0007669"/>
    <property type="project" value="InterPro"/>
</dbReference>
<dbReference type="GO" id="GO:0020037">
    <property type="term" value="F:heme binding"/>
    <property type="evidence" value="ECO:0007669"/>
    <property type="project" value="InterPro"/>
</dbReference>
<dbReference type="Pfam" id="PF00034">
    <property type="entry name" value="Cytochrom_C"/>
    <property type="match status" value="1"/>
</dbReference>
<evidence type="ECO:0000256" key="6">
    <source>
        <dbReference type="SAM" id="SignalP"/>
    </source>
</evidence>
<keyword evidence="6" id="KW-0732">Signal</keyword>
<dbReference type="AlphaFoldDB" id="A0A4Y3W632"/>